<dbReference type="Proteomes" id="UP001318040">
    <property type="component" value="Chromosome 6"/>
</dbReference>
<dbReference type="GO" id="GO:0005975">
    <property type="term" value="P:carbohydrate metabolic process"/>
    <property type="evidence" value="ECO:0007669"/>
    <property type="project" value="InterPro"/>
</dbReference>
<dbReference type="InterPro" id="IPR013780">
    <property type="entry name" value="Glyco_hydro_b"/>
</dbReference>
<dbReference type="SUPFAM" id="SSF51445">
    <property type="entry name" value="(Trans)glycosidases"/>
    <property type="match status" value="1"/>
</dbReference>
<feature type="region of interest" description="Disordered" evidence="2">
    <location>
        <begin position="1"/>
        <end position="103"/>
    </location>
</feature>
<evidence type="ECO:0000259" key="4">
    <source>
        <dbReference type="SMART" id="SM00642"/>
    </source>
</evidence>
<feature type="compositionally biased region" description="Low complexity" evidence="2">
    <location>
        <begin position="30"/>
        <end position="47"/>
    </location>
</feature>
<dbReference type="RefSeq" id="XP_032803938.1">
    <property type="nucleotide sequence ID" value="XM_032948047.1"/>
</dbReference>
<dbReference type="InterPro" id="IPR045857">
    <property type="entry name" value="O16G_dom_2"/>
</dbReference>
<accession>A0AAJ7SQU5</accession>
<dbReference type="FunFam" id="3.90.400.10:FF:000001">
    <property type="entry name" value="Maltase A3, isoform A"/>
    <property type="match status" value="1"/>
</dbReference>
<keyword evidence="3" id="KW-0812">Transmembrane</keyword>
<feature type="transmembrane region" description="Helical" evidence="3">
    <location>
        <begin position="144"/>
        <end position="166"/>
    </location>
</feature>
<evidence type="ECO:0000313" key="5">
    <source>
        <dbReference type="Proteomes" id="UP001318040"/>
    </source>
</evidence>
<dbReference type="PANTHER" id="PTHR10357:SF179">
    <property type="entry name" value="NEUTRAL AND BASIC AMINO ACID TRANSPORT PROTEIN RBAT"/>
    <property type="match status" value="1"/>
</dbReference>
<dbReference type="GO" id="GO:0006865">
    <property type="term" value="P:amino acid transport"/>
    <property type="evidence" value="ECO:0007669"/>
    <property type="project" value="TreeGrafter"/>
</dbReference>
<dbReference type="PANTHER" id="PTHR10357">
    <property type="entry name" value="ALPHA-AMYLASE FAMILY MEMBER"/>
    <property type="match status" value="1"/>
</dbReference>
<dbReference type="Pfam" id="PF00128">
    <property type="entry name" value="Alpha-amylase"/>
    <property type="match status" value="1"/>
</dbReference>
<evidence type="ECO:0000313" key="6">
    <source>
        <dbReference type="RefSeq" id="XP_032803938.1"/>
    </source>
</evidence>
<evidence type="ECO:0000256" key="1">
    <source>
        <dbReference type="ARBA" id="ARBA00023180"/>
    </source>
</evidence>
<dbReference type="AlphaFoldDB" id="A0AAJ7SQU5"/>
<feature type="compositionally biased region" description="Basic and acidic residues" evidence="2">
    <location>
        <begin position="1"/>
        <end position="10"/>
    </location>
</feature>
<reference evidence="6" key="1">
    <citation type="submission" date="2025-08" db="UniProtKB">
        <authorList>
            <consortium name="RefSeq"/>
        </authorList>
    </citation>
    <scope>IDENTIFICATION</scope>
    <source>
        <tissue evidence="6">Sperm</tissue>
    </source>
</reference>
<protein>
    <submittedName>
        <fullName evidence="6">Neutral and basic amino acid transport protein rBAT</fullName>
    </submittedName>
</protein>
<dbReference type="Gene3D" id="3.20.20.80">
    <property type="entry name" value="Glycosidases"/>
    <property type="match status" value="1"/>
</dbReference>
<evidence type="ECO:0000256" key="3">
    <source>
        <dbReference type="SAM" id="Phobius"/>
    </source>
</evidence>
<sequence>MATDSARENGVENAAFTKEEEGGEQEEMAGKASPASSRSSASSAGKRSAVDGGRAGSPCDGPAAPQSAAVRAVAAGPPPSSSCPGKDDDVNSTAGGHEEAKYDNLDAMEMGDEVPREKGPYAGMPKEVLLQYSNKKRYRVTRDVIFWLIVVATVVLVAATVAVIALSPRCLDWWQASPVYQIYPRSFRDADGNGVGDLKGIKEKLDHLKYLNIKAVLISSFYTSPQVEQGQDVSDFLGVDPLLGSMNDVEDLITAIHDQDMKLILDYIPNHTSDQHGWFNKSRNREGTYADYYIWRNCTKGTPPNNWVSVFGGPAWTFDDVRDQCYFHQFLPQEPDLNLRNADVQKDLEEVLRFWLKKGVDGFIVDNVKWLLEADHLRNEVQVNLAQDPSTIEHYEELHHDFTTTQPGLHDMVRNWRAILDEYSNEPGKYRFLATKSFDEGEIEKTLSYYGSKLQDEADFPLNFQLVSLPHGASGSRARNLIETWMKGMIPSKWPNWMVGNQDIGRIASRLEPKYARAFTMLLLTLPGTPVTYYGEEIGMTNVVVNDVQDPYGKKYPARNRDPQRSPMHWDNSTGAGFSNGSTTWLPVNTNFTSNVQAQKSDESSMLRLYQTLSQMRSSELPLHRGWACFLSGAAADVLAFSREMDGVRTTYVVAINLGAVDQTVDLQQMLTGRPKEGYVSVSTDATRPRAKVSLAGVLVKSGEGLLLRYDTGTPVHLDEEKKGSCYISQRACYLQPLDILYKC</sequence>
<keyword evidence="5" id="KW-1185">Reference proteome</keyword>
<dbReference type="Gene3D" id="3.90.400.10">
    <property type="entry name" value="Oligo-1,6-glucosidase, Domain 2"/>
    <property type="match status" value="1"/>
</dbReference>
<feature type="domain" description="Glycosyl hydrolase family 13 catalytic" evidence="4">
    <location>
        <begin position="181"/>
        <end position="565"/>
    </location>
</feature>
<gene>
    <name evidence="6" type="primary">SLC3A1</name>
</gene>
<dbReference type="Gene3D" id="2.60.40.1180">
    <property type="entry name" value="Golgi alpha-mannosidase II"/>
    <property type="match status" value="1"/>
</dbReference>
<proteinExistence type="predicted"/>
<name>A0AAJ7SQU5_PETMA</name>
<dbReference type="KEGG" id="pmrn:116939534"/>
<dbReference type="CTD" id="6519"/>
<feature type="compositionally biased region" description="Low complexity" evidence="2">
    <location>
        <begin position="62"/>
        <end position="75"/>
    </location>
</feature>
<keyword evidence="1" id="KW-0325">Glycoprotein</keyword>
<dbReference type="InterPro" id="IPR017853">
    <property type="entry name" value="GH"/>
</dbReference>
<keyword evidence="3" id="KW-1133">Transmembrane helix</keyword>
<dbReference type="SMART" id="SM00642">
    <property type="entry name" value="Aamy"/>
    <property type="match status" value="1"/>
</dbReference>
<evidence type="ECO:0000256" key="2">
    <source>
        <dbReference type="SAM" id="MobiDB-lite"/>
    </source>
</evidence>
<keyword evidence="3" id="KW-0472">Membrane</keyword>
<organism evidence="5 6">
    <name type="scientific">Petromyzon marinus</name>
    <name type="common">Sea lamprey</name>
    <dbReference type="NCBI Taxonomy" id="7757"/>
    <lineage>
        <taxon>Eukaryota</taxon>
        <taxon>Metazoa</taxon>
        <taxon>Chordata</taxon>
        <taxon>Craniata</taxon>
        <taxon>Vertebrata</taxon>
        <taxon>Cyclostomata</taxon>
        <taxon>Hyperoartia</taxon>
        <taxon>Petromyzontiformes</taxon>
        <taxon>Petromyzontidae</taxon>
        <taxon>Petromyzon</taxon>
    </lineage>
</organism>
<dbReference type="InterPro" id="IPR006047">
    <property type="entry name" value="GH13_cat_dom"/>
</dbReference>